<dbReference type="AlphaFoldDB" id="A0A5D2C1S2"/>
<dbReference type="Proteomes" id="UP000323506">
    <property type="component" value="Chromosome D07"/>
</dbReference>
<feature type="compositionally biased region" description="Polar residues" evidence="1">
    <location>
        <begin position="13"/>
        <end position="22"/>
    </location>
</feature>
<accession>A0A5D2C1S2</accession>
<evidence type="ECO:0000313" key="3">
    <source>
        <dbReference type="Proteomes" id="UP000323506"/>
    </source>
</evidence>
<keyword evidence="3" id="KW-1185">Reference proteome</keyword>
<feature type="region of interest" description="Disordered" evidence="1">
    <location>
        <begin position="1"/>
        <end position="32"/>
    </location>
</feature>
<reference evidence="2 3" key="1">
    <citation type="submission" date="2019-06" db="EMBL/GenBank/DDBJ databases">
        <title>WGS assembly of Gossypium darwinii.</title>
        <authorList>
            <person name="Chen Z.J."/>
            <person name="Sreedasyam A."/>
            <person name="Ando A."/>
            <person name="Song Q."/>
            <person name="De L."/>
            <person name="Hulse-Kemp A."/>
            <person name="Ding M."/>
            <person name="Ye W."/>
            <person name="Kirkbride R."/>
            <person name="Jenkins J."/>
            <person name="Plott C."/>
            <person name="Lovell J."/>
            <person name="Lin Y.-M."/>
            <person name="Vaughn R."/>
            <person name="Liu B."/>
            <person name="Li W."/>
            <person name="Simpson S."/>
            <person name="Scheffler B."/>
            <person name="Saski C."/>
            <person name="Grover C."/>
            <person name="Hu G."/>
            <person name="Conover J."/>
            <person name="Carlson J."/>
            <person name="Shu S."/>
            <person name="Boston L."/>
            <person name="Williams M."/>
            <person name="Peterson D."/>
            <person name="Mcgee K."/>
            <person name="Jones D."/>
            <person name="Wendel J."/>
            <person name="Stelly D."/>
            <person name="Grimwood J."/>
            <person name="Schmutz J."/>
        </authorList>
    </citation>
    <scope>NUCLEOTIDE SEQUENCE [LARGE SCALE GENOMIC DNA]</scope>
    <source>
        <strain evidence="2">1808015.09</strain>
    </source>
</reference>
<organism evidence="2 3">
    <name type="scientific">Gossypium darwinii</name>
    <name type="common">Darwin's cotton</name>
    <name type="synonym">Gossypium barbadense var. darwinii</name>
    <dbReference type="NCBI Taxonomy" id="34276"/>
    <lineage>
        <taxon>Eukaryota</taxon>
        <taxon>Viridiplantae</taxon>
        <taxon>Streptophyta</taxon>
        <taxon>Embryophyta</taxon>
        <taxon>Tracheophyta</taxon>
        <taxon>Spermatophyta</taxon>
        <taxon>Magnoliopsida</taxon>
        <taxon>eudicotyledons</taxon>
        <taxon>Gunneridae</taxon>
        <taxon>Pentapetalae</taxon>
        <taxon>rosids</taxon>
        <taxon>malvids</taxon>
        <taxon>Malvales</taxon>
        <taxon>Malvaceae</taxon>
        <taxon>Malvoideae</taxon>
        <taxon>Gossypium</taxon>
    </lineage>
</organism>
<name>A0A5D2C1S2_GOSDA</name>
<protein>
    <submittedName>
        <fullName evidence="2">Uncharacterized protein</fullName>
    </submittedName>
</protein>
<gene>
    <name evidence="2" type="ORF">ES288_D07G213200v1</name>
</gene>
<sequence>MHKSAFEDAAELSSPNWVQSSKDLSDNGAASKQDAGAFRGFQASGMKKASCGVYDYWNGSIGHFGLYLAVISF</sequence>
<dbReference type="EMBL" id="CM017707">
    <property type="protein sequence ID" value="TYG62243.1"/>
    <property type="molecule type" value="Genomic_DNA"/>
</dbReference>
<evidence type="ECO:0000256" key="1">
    <source>
        <dbReference type="SAM" id="MobiDB-lite"/>
    </source>
</evidence>
<evidence type="ECO:0000313" key="2">
    <source>
        <dbReference type="EMBL" id="TYG62243.1"/>
    </source>
</evidence>
<proteinExistence type="predicted"/>